<dbReference type="AlphaFoldDB" id="A0A0K9NL16"/>
<dbReference type="EMBL" id="LFYR01002091">
    <property type="protein sequence ID" value="KMZ57308.1"/>
    <property type="molecule type" value="Genomic_DNA"/>
</dbReference>
<feature type="compositionally biased region" description="Low complexity" evidence="1">
    <location>
        <begin position="103"/>
        <end position="115"/>
    </location>
</feature>
<feature type="region of interest" description="Disordered" evidence="1">
    <location>
        <begin position="25"/>
        <end position="68"/>
    </location>
</feature>
<comment type="caution">
    <text evidence="2">The sequence shown here is derived from an EMBL/GenBank/DDBJ whole genome shotgun (WGS) entry which is preliminary data.</text>
</comment>
<gene>
    <name evidence="2" type="ORF">ZOSMA_87G00540</name>
</gene>
<sequence>MKSNLISGEKDENRELEVLKAVAQAWHGHSGNPRPTTEFDAPRFENSRNSPSRFRREAEKVESSSNWDFSRSLWDSYEIVSVSKQIESNNLDRHQMFDEPIGSNLNSSSSSSSSSLRKEKKNSLWKLLKSGH</sequence>
<dbReference type="OrthoDB" id="1921290at2759"/>
<evidence type="ECO:0000256" key="1">
    <source>
        <dbReference type="SAM" id="MobiDB-lite"/>
    </source>
</evidence>
<proteinExistence type="predicted"/>
<dbReference type="PANTHER" id="PTHR34665">
    <property type="entry name" value="DUF3741 DOMAIN-CONTAINING PROTEIN"/>
    <property type="match status" value="1"/>
</dbReference>
<dbReference type="Proteomes" id="UP000036987">
    <property type="component" value="Unassembled WGS sequence"/>
</dbReference>
<name>A0A0K9NL16_ZOSMR</name>
<feature type="region of interest" description="Disordered" evidence="1">
    <location>
        <begin position="91"/>
        <end position="132"/>
    </location>
</feature>
<dbReference type="PANTHER" id="PTHR34665:SF1">
    <property type="entry name" value="OS02G0595200 PROTEIN"/>
    <property type="match status" value="1"/>
</dbReference>
<accession>A0A0K9NL16</accession>
<evidence type="ECO:0000313" key="3">
    <source>
        <dbReference type="Proteomes" id="UP000036987"/>
    </source>
</evidence>
<reference evidence="3" key="1">
    <citation type="journal article" date="2016" name="Nature">
        <title>The genome of the seagrass Zostera marina reveals angiosperm adaptation to the sea.</title>
        <authorList>
            <person name="Olsen J.L."/>
            <person name="Rouze P."/>
            <person name="Verhelst B."/>
            <person name="Lin Y.-C."/>
            <person name="Bayer T."/>
            <person name="Collen J."/>
            <person name="Dattolo E."/>
            <person name="De Paoli E."/>
            <person name="Dittami S."/>
            <person name="Maumus F."/>
            <person name="Michel G."/>
            <person name="Kersting A."/>
            <person name="Lauritano C."/>
            <person name="Lohaus R."/>
            <person name="Toepel M."/>
            <person name="Tonon T."/>
            <person name="Vanneste K."/>
            <person name="Amirebrahimi M."/>
            <person name="Brakel J."/>
            <person name="Bostroem C."/>
            <person name="Chovatia M."/>
            <person name="Grimwood J."/>
            <person name="Jenkins J.W."/>
            <person name="Jueterbock A."/>
            <person name="Mraz A."/>
            <person name="Stam W.T."/>
            <person name="Tice H."/>
            <person name="Bornberg-Bauer E."/>
            <person name="Green P.J."/>
            <person name="Pearson G.A."/>
            <person name="Procaccini G."/>
            <person name="Duarte C.M."/>
            <person name="Schmutz J."/>
            <person name="Reusch T.B.H."/>
            <person name="Van de Peer Y."/>
        </authorList>
    </citation>
    <scope>NUCLEOTIDE SEQUENCE [LARGE SCALE GENOMIC DNA]</scope>
    <source>
        <strain evidence="3">cv. Finnish</strain>
    </source>
</reference>
<dbReference type="STRING" id="29655.A0A0K9NL16"/>
<evidence type="ECO:0000313" key="2">
    <source>
        <dbReference type="EMBL" id="KMZ57308.1"/>
    </source>
</evidence>
<organism evidence="2 3">
    <name type="scientific">Zostera marina</name>
    <name type="common">Eelgrass</name>
    <dbReference type="NCBI Taxonomy" id="29655"/>
    <lineage>
        <taxon>Eukaryota</taxon>
        <taxon>Viridiplantae</taxon>
        <taxon>Streptophyta</taxon>
        <taxon>Embryophyta</taxon>
        <taxon>Tracheophyta</taxon>
        <taxon>Spermatophyta</taxon>
        <taxon>Magnoliopsida</taxon>
        <taxon>Liliopsida</taxon>
        <taxon>Zosteraceae</taxon>
        <taxon>Zostera</taxon>
    </lineage>
</organism>
<protein>
    <submittedName>
        <fullName evidence="2">Uncharacterized protein</fullName>
    </submittedName>
</protein>
<keyword evidence="3" id="KW-1185">Reference proteome</keyword>